<proteinExistence type="predicted"/>
<gene>
    <name evidence="1" type="ORF">I4J89_32065</name>
</gene>
<organism evidence="1 2">
    <name type="scientific">Actinoplanes aureus</name>
    <dbReference type="NCBI Taxonomy" id="2792083"/>
    <lineage>
        <taxon>Bacteria</taxon>
        <taxon>Bacillati</taxon>
        <taxon>Actinomycetota</taxon>
        <taxon>Actinomycetes</taxon>
        <taxon>Micromonosporales</taxon>
        <taxon>Micromonosporaceae</taxon>
        <taxon>Actinoplanes</taxon>
    </lineage>
</organism>
<dbReference type="RefSeq" id="WP_196417868.1">
    <property type="nucleotide sequence ID" value="NZ_JADQTO010000018.1"/>
</dbReference>
<keyword evidence="2" id="KW-1185">Reference proteome</keyword>
<dbReference type="Proteomes" id="UP000598146">
    <property type="component" value="Unassembled WGS sequence"/>
</dbReference>
<comment type="caution">
    <text evidence="1">The sequence shown here is derived from an EMBL/GenBank/DDBJ whole genome shotgun (WGS) entry which is preliminary data.</text>
</comment>
<accession>A0A931CF67</accession>
<name>A0A931CF67_9ACTN</name>
<dbReference type="SUPFAM" id="SSF54637">
    <property type="entry name" value="Thioesterase/thiol ester dehydrase-isomerase"/>
    <property type="match status" value="1"/>
</dbReference>
<dbReference type="AlphaFoldDB" id="A0A931CF67"/>
<evidence type="ECO:0000313" key="2">
    <source>
        <dbReference type="Proteomes" id="UP000598146"/>
    </source>
</evidence>
<reference evidence="1" key="1">
    <citation type="submission" date="2020-11" db="EMBL/GenBank/DDBJ databases">
        <title>Isolation and identification of active actinomycetes.</title>
        <authorList>
            <person name="Sun X."/>
        </authorList>
    </citation>
    <scope>NUCLEOTIDE SEQUENCE</scope>
    <source>
        <strain evidence="1">NEAU-A11</strain>
    </source>
</reference>
<protein>
    <submittedName>
        <fullName evidence="1">Acyl-CoA thioesterase</fullName>
    </submittedName>
</protein>
<evidence type="ECO:0000313" key="1">
    <source>
        <dbReference type="EMBL" id="MBG0566093.1"/>
    </source>
</evidence>
<dbReference type="EMBL" id="JADQTO010000018">
    <property type="protein sequence ID" value="MBG0566093.1"/>
    <property type="molecule type" value="Genomic_DNA"/>
</dbReference>
<dbReference type="Gene3D" id="3.10.129.10">
    <property type="entry name" value="Hotdog Thioesterase"/>
    <property type="match status" value="1"/>
</dbReference>
<dbReference type="CDD" id="cd00586">
    <property type="entry name" value="4HBT"/>
    <property type="match status" value="1"/>
</dbReference>
<dbReference type="Pfam" id="PF13279">
    <property type="entry name" value="4HBT_2"/>
    <property type="match status" value="1"/>
</dbReference>
<sequence>MTGRYVHHHRVTLDETNVVGNVYFAHYVRWQGHCREQFLLDRAPGVLSLLDGDFVLVTVDCAVEFYAESFAGDRIEIRMELERMTGNRVAMAFDYVRCQDGREELLARGRQSVACMRRAAHGLQPAPIPDELRAALARYDPVRGGGR</sequence>
<dbReference type="InterPro" id="IPR029069">
    <property type="entry name" value="HotDog_dom_sf"/>
</dbReference>